<protein>
    <submittedName>
        <fullName evidence="1">Uncharacterized protein</fullName>
    </submittedName>
</protein>
<dbReference type="Proteomes" id="UP001597145">
    <property type="component" value="Unassembled WGS sequence"/>
</dbReference>
<keyword evidence="2" id="KW-1185">Reference proteome</keyword>
<dbReference type="Gene3D" id="3.10.450.50">
    <property type="match status" value="1"/>
</dbReference>
<dbReference type="EMBL" id="JBHUCP010000019">
    <property type="protein sequence ID" value="MFD1532708.1"/>
    <property type="molecule type" value="Genomic_DNA"/>
</dbReference>
<comment type="caution">
    <text evidence="1">The sequence shown here is derived from an EMBL/GenBank/DDBJ whole genome shotgun (WGS) entry which is preliminary data.</text>
</comment>
<evidence type="ECO:0000313" key="1">
    <source>
        <dbReference type="EMBL" id="MFD1532708.1"/>
    </source>
</evidence>
<dbReference type="RefSeq" id="WP_343978354.1">
    <property type="nucleotide sequence ID" value="NZ_BAAAJG010000010.1"/>
</dbReference>
<organism evidence="1 2">
    <name type="scientific">Pseudonocardia aurantiaca</name>
    <dbReference type="NCBI Taxonomy" id="75290"/>
    <lineage>
        <taxon>Bacteria</taxon>
        <taxon>Bacillati</taxon>
        <taxon>Actinomycetota</taxon>
        <taxon>Actinomycetes</taxon>
        <taxon>Pseudonocardiales</taxon>
        <taxon>Pseudonocardiaceae</taxon>
        <taxon>Pseudonocardia</taxon>
    </lineage>
</organism>
<proteinExistence type="predicted"/>
<sequence length="49" mass="5589">MAGANAAFRFRVRTHLPDQVVEIEPIEVMTFDAKARITRAFWSPSDIRA</sequence>
<gene>
    <name evidence="1" type="ORF">ACFSCY_25120</name>
</gene>
<name>A0ABW4FRF0_9PSEU</name>
<accession>A0ABW4FRF0</accession>
<reference evidence="2" key="1">
    <citation type="journal article" date="2019" name="Int. J. Syst. Evol. Microbiol.">
        <title>The Global Catalogue of Microorganisms (GCM) 10K type strain sequencing project: providing services to taxonomists for standard genome sequencing and annotation.</title>
        <authorList>
            <consortium name="The Broad Institute Genomics Platform"/>
            <consortium name="The Broad Institute Genome Sequencing Center for Infectious Disease"/>
            <person name="Wu L."/>
            <person name="Ma J."/>
        </authorList>
    </citation>
    <scope>NUCLEOTIDE SEQUENCE [LARGE SCALE GENOMIC DNA]</scope>
    <source>
        <strain evidence="2">JCM 12165</strain>
    </source>
</reference>
<evidence type="ECO:0000313" key="2">
    <source>
        <dbReference type="Proteomes" id="UP001597145"/>
    </source>
</evidence>